<keyword evidence="6" id="KW-0560">Oxidoreductase</keyword>
<evidence type="ECO:0000256" key="2">
    <source>
        <dbReference type="ARBA" id="ARBA00022723"/>
    </source>
</evidence>
<name>A0A1D7QX72_9BACI</name>
<dbReference type="SUPFAM" id="SSF54862">
    <property type="entry name" value="4Fe-4S ferredoxins"/>
    <property type="match status" value="1"/>
</dbReference>
<dbReference type="PROSITE" id="PS51379">
    <property type="entry name" value="4FE4S_FER_2"/>
    <property type="match status" value="2"/>
</dbReference>
<dbReference type="InterPro" id="IPR017900">
    <property type="entry name" value="4Fe4S_Fe_S_CS"/>
</dbReference>
<dbReference type="RefSeq" id="WP_069365578.1">
    <property type="nucleotide sequence ID" value="NZ_CP012502.1"/>
</dbReference>
<sequence length="190" mass="21073">MIMQMGFKVDIDRCISCSACTLACSNEHVETGQARRRLKTFTTTVEDVSLIQFSVGCNHCKNPACLAVCPQRCFKKRRDGIVYHDPFNCIRCESCIGVCPYNAISINVYSGKAVKCNFCSHRLEEGKDPACVSACMTGALQYTNVSEDASFSNDGKDQIKMMQYTEPSLLLTMPTHEVIQVKRSFRGAPG</sequence>
<dbReference type="Gene3D" id="3.30.70.20">
    <property type="match status" value="2"/>
</dbReference>
<keyword evidence="1" id="KW-0004">4Fe-4S</keyword>
<evidence type="ECO:0000313" key="7">
    <source>
        <dbReference type="Proteomes" id="UP000094463"/>
    </source>
</evidence>
<dbReference type="PROSITE" id="PS00198">
    <property type="entry name" value="4FE4S_FER_1"/>
    <property type="match status" value="1"/>
</dbReference>
<evidence type="ECO:0000256" key="4">
    <source>
        <dbReference type="ARBA" id="ARBA00023014"/>
    </source>
</evidence>
<keyword evidence="3" id="KW-0408">Iron</keyword>
<keyword evidence="7" id="KW-1185">Reference proteome</keyword>
<dbReference type="GO" id="GO:0046872">
    <property type="term" value="F:metal ion binding"/>
    <property type="evidence" value="ECO:0007669"/>
    <property type="project" value="UniProtKB-KW"/>
</dbReference>
<organism evidence="6 7">
    <name type="scientific">Salisediminibacterium beveridgei</name>
    <dbReference type="NCBI Taxonomy" id="632773"/>
    <lineage>
        <taxon>Bacteria</taxon>
        <taxon>Bacillati</taxon>
        <taxon>Bacillota</taxon>
        <taxon>Bacilli</taxon>
        <taxon>Bacillales</taxon>
        <taxon>Bacillaceae</taxon>
        <taxon>Salisediminibacterium</taxon>
    </lineage>
</organism>
<accession>A0A1D7QX72</accession>
<feature type="domain" description="4Fe-4S ferredoxin-type" evidence="5">
    <location>
        <begin position="5"/>
        <end position="34"/>
    </location>
</feature>
<keyword evidence="2" id="KW-0479">Metal-binding</keyword>
<dbReference type="PANTHER" id="PTHR43177:SF3">
    <property type="entry name" value="PROTEIN NRFC HOMOLOG"/>
    <property type="match status" value="1"/>
</dbReference>
<dbReference type="InterPro" id="IPR017896">
    <property type="entry name" value="4Fe4S_Fe-S-bd"/>
</dbReference>
<dbReference type="CDD" id="cd16371">
    <property type="entry name" value="DMSOR_beta_like"/>
    <property type="match status" value="1"/>
</dbReference>
<dbReference type="Proteomes" id="UP000094463">
    <property type="component" value="Chromosome"/>
</dbReference>
<dbReference type="EMBL" id="CP012502">
    <property type="protein sequence ID" value="AOM83612.1"/>
    <property type="molecule type" value="Genomic_DNA"/>
</dbReference>
<dbReference type="GO" id="GO:0051539">
    <property type="term" value="F:4 iron, 4 sulfur cluster binding"/>
    <property type="evidence" value="ECO:0007669"/>
    <property type="project" value="UniProtKB-KW"/>
</dbReference>
<dbReference type="PANTHER" id="PTHR43177">
    <property type="entry name" value="PROTEIN NRFC"/>
    <property type="match status" value="1"/>
</dbReference>
<gene>
    <name evidence="6" type="primary">dmsB-4</name>
    <name evidence="6" type="ORF">BBEV_2254</name>
</gene>
<dbReference type="OrthoDB" id="9798098at2"/>
<proteinExistence type="predicted"/>
<evidence type="ECO:0000259" key="5">
    <source>
        <dbReference type="PROSITE" id="PS51379"/>
    </source>
</evidence>
<dbReference type="GO" id="GO:0016491">
    <property type="term" value="F:oxidoreductase activity"/>
    <property type="evidence" value="ECO:0007669"/>
    <property type="project" value="UniProtKB-KW"/>
</dbReference>
<protein>
    <submittedName>
        <fullName evidence="6">Anaerobic dimethyl sulfoxide reductase chain B</fullName>
        <ecNumber evidence="6">1.8.99.-</ecNumber>
    </submittedName>
</protein>
<evidence type="ECO:0000313" key="6">
    <source>
        <dbReference type="EMBL" id="AOM83612.1"/>
    </source>
</evidence>
<dbReference type="AlphaFoldDB" id="A0A1D7QX72"/>
<keyword evidence="4" id="KW-0411">Iron-sulfur</keyword>
<dbReference type="STRING" id="632773.BBEV_2254"/>
<reference evidence="6 7" key="1">
    <citation type="submission" date="2015-08" db="EMBL/GenBank/DDBJ databases">
        <title>The complete genome sequence of Bacillus beveridgei MLTeJB.</title>
        <authorList>
            <person name="Hanson T.E."/>
            <person name="Mesa C."/>
            <person name="Basesman S.M."/>
            <person name="Oremland R.S."/>
        </authorList>
    </citation>
    <scope>NUCLEOTIDE SEQUENCE [LARGE SCALE GENOMIC DNA]</scope>
    <source>
        <strain evidence="6 7">MLTeJB</strain>
    </source>
</reference>
<evidence type="ECO:0000256" key="1">
    <source>
        <dbReference type="ARBA" id="ARBA00022485"/>
    </source>
</evidence>
<dbReference type="KEGG" id="bbev:BBEV_2254"/>
<feature type="domain" description="4Fe-4S ferredoxin-type" evidence="5">
    <location>
        <begin position="80"/>
        <end position="109"/>
    </location>
</feature>
<dbReference type="EC" id="1.8.99.-" evidence="6"/>
<evidence type="ECO:0000256" key="3">
    <source>
        <dbReference type="ARBA" id="ARBA00023004"/>
    </source>
</evidence>
<dbReference type="Pfam" id="PF13247">
    <property type="entry name" value="Fer4_11"/>
    <property type="match status" value="1"/>
</dbReference>
<dbReference type="InterPro" id="IPR050954">
    <property type="entry name" value="ET_IronSulfur_Cluster-Binding"/>
</dbReference>